<dbReference type="PANTHER" id="PTHR39081:SF1">
    <property type="entry name" value="MUT7-C RNASE DOMAIN-CONTAINING PROTEIN"/>
    <property type="match status" value="1"/>
</dbReference>
<dbReference type="OrthoDB" id="9797655at2"/>
<reference evidence="3" key="2">
    <citation type="journal article" date="2016" name="Int. J. Syst. Evol. Microbiol.">
        <title>Caldimicrobium thiodismutans sp. nov., a sulfur-disproportionating bacterium isolated from a hot spring.</title>
        <authorList>
            <person name="Kojima H."/>
            <person name="Umezawa K."/>
            <person name="Fukui M."/>
        </authorList>
    </citation>
    <scope>NUCLEOTIDE SEQUENCE [LARGE SCALE GENOMIC DNA]</scope>
    <source>
        <strain evidence="3">TF1</strain>
    </source>
</reference>
<sequence>MEKNFFLEASLTGLAKWLRFMGYKAELAVKKITPEVIAENQDKFFLITSSETASLLEKYNLKYLLLPRGSLKQQLFFLIHKLNLKASLSLDICTLCGEKLLPVKKEDFRNRIPPKVWERYKEFNYCPKCDKLYWEGDHIKRLRKRFKAFLKLSNA</sequence>
<evidence type="ECO:0000313" key="2">
    <source>
        <dbReference type="EMBL" id="BAU22843.1"/>
    </source>
</evidence>
<dbReference type="PATRIC" id="fig|1653476.3.peg.461"/>
<dbReference type="PANTHER" id="PTHR39081">
    <property type="entry name" value="MUT7-C DOMAIN-CONTAINING PROTEIN"/>
    <property type="match status" value="1"/>
</dbReference>
<dbReference type="InterPro" id="IPR002782">
    <property type="entry name" value="Mut7-C_RNAse_dom"/>
</dbReference>
<dbReference type="KEGG" id="cthi:THC_0448"/>
<dbReference type="STRING" id="1653476.THC_0448"/>
<dbReference type="AlphaFoldDB" id="A0A0U4W113"/>
<name>A0A0U4W113_9BACT</name>
<feature type="domain" description="Mut7-C RNAse" evidence="1">
    <location>
        <begin position="4"/>
        <end position="145"/>
    </location>
</feature>
<evidence type="ECO:0000313" key="3">
    <source>
        <dbReference type="Proteomes" id="UP000068196"/>
    </source>
</evidence>
<gene>
    <name evidence="2" type="ORF">THC_0448</name>
</gene>
<proteinExistence type="predicted"/>
<dbReference type="RefSeq" id="WP_068512733.1">
    <property type="nucleotide sequence ID" value="NZ_AP014945.1"/>
</dbReference>
<evidence type="ECO:0000259" key="1">
    <source>
        <dbReference type="Pfam" id="PF01927"/>
    </source>
</evidence>
<dbReference type="EMBL" id="AP014945">
    <property type="protein sequence ID" value="BAU22843.1"/>
    <property type="molecule type" value="Genomic_DNA"/>
</dbReference>
<dbReference type="Proteomes" id="UP000068196">
    <property type="component" value="Chromosome"/>
</dbReference>
<keyword evidence="3" id="KW-1185">Reference proteome</keyword>
<organism evidence="2 3">
    <name type="scientific">Caldimicrobium thiodismutans</name>
    <dbReference type="NCBI Taxonomy" id="1653476"/>
    <lineage>
        <taxon>Bacteria</taxon>
        <taxon>Pseudomonadati</taxon>
        <taxon>Thermodesulfobacteriota</taxon>
        <taxon>Thermodesulfobacteria</taxon>
        <taxon>Thermodesulfobacteriales</taxon>
        <taxon>Thermodesulfobacteriaceae</taxon>
        <taxon>Caldimicrobium</taxon>
    </lineage>
</organism>
<reference evidence="2 3" key="1">
    <citation type="journal article" date="2016" name="Int. J. Syst. Evol. Microbiol.">
        <title>Caldimicrobium thiodismutans sp. nov., a sulfur-disproportionating bacterium isolated from a hot spring, and emended description of the genus Caldimicrobium.</title>
        <authorList>
            <person name="Kojima H."/>
            <person name="Umezawa K."/>
            <person name="Fukui M."/>
        </authorList>
    </citation>
    <scope>NUCLEOTIDE SEQUENCE [LARGE SCALE GENOMIC DNA]</scope>
    <source>
        <strain evidence="2 3">TF1</strain>
    </source>
</reference>
<protein>
    <recommendedName>
        <fullName evidence="1">Mut7-C RNAse domain-containing protein</fullName>
    </recommendedName>
</protein>
<dbReference type="Pfam" id="PF01927">
    <property type="entry name" value="Mut7-C"/>
    <property type="match status" value="1"/>
</dbReference>
<accession>A0A0U4W113</accession>